<dbReference type="EMBL" id="JASBNA010000001">
    <property type="protein sequence ID" value="KAK7696008.1"/>
    <property type="molecule type" value="Genomic_DNA"/>
</dbReference>
<keyword evidence="1" id="KW-1133">Transmembrane helix</keyword>
<keyword evidence="1" id="KW-0812">Transmembrane</keyword>
<organism evidence="2 3">
    <name type="scientific">Cerrena zonata</name>
    <dbReference type="NCBI Taxonomy" id="2478898"/>
    <lineage>
        <taxon>Eukaryota</taxon>
        <taxon>Fungi</taxon>
        <taxon>Dikarya</taxon>
        <taxon>Basidiomycota</taxon>
        <taxon>Agaricomycotina</taxon>
        <taxon>Agaricomycetes</taxon>
        <taxon>Polyporales</taxon>
        <taxon>Cerrenaceae</taxon>
        <taxon>Cerrena</taxon>
    </lineage>
</organism>
<proteinExistence type="predicted"/>
<comment type="caution">
    <text evidence="2">The sequence shown here is derived from an EMBL/GenBank/DDBJ whole genome shotgun (WGS) entry which is preliminary data.</text>
</comment>
<evidence type="ECO:0000313" key="2">
    <source>
        <dbReference type="EMBL" id="KAK7696008.1"/>
    </source>
</evidence>
<accession>A0AAW0GRJ7</accession>
<reference evidence="2 3" key="1">
    <citation type="submission" date="2022-09" db="EMBL/GenBank/DDBJ databases">
        <authorList>
            <person name="Palmer J.M."/>
        </authorList>
    </citation>
    <scope>NUCLEOTIDE SEQUENCE [LARGE SCALE GENOMIC DNA]</scope>
    <source>
        <strain evidence="2 3">DSM 7382</strain>
    </source>
</reference>
<keyword evidence="1" id="KW-0472">Membrane</keyword>
<keyword evidence="3" id="KW-1185">Reference proteome</keyword>
<dbReference type="Proteomes" id="UP001385951">
    <property type="component" value="Unassembled WGS sequence"/>
</dbReference>
<evidence type="ECO:0000313" key="3">
    <source>
        <dbReference type="Proteomes" id="UP001385951"/>
    </source>
</evidence>
<feature type="transmembrane region" description="Helical" evidence="1">
    <location>
        <begin position="68"/>
        <end position="86"/>
    </location>
</feature>
<protein>
    <submittedName>
        <fullName evidence="2">Uncharacterized protein</fullName>
    </submittedName>
</protein>
<dbReference type="AlphaFoldDB" id="A0AAW0GRJ7"/>
<sequence>MIFSETFDTVVRQLSFSGINPEEDEQLSEIGDVDEVVHQDSNPMLAENSVVVAAAPKTDGFVGFILEVWLWLQFAIVVLVFLWAMARRGPKSILHEAESRRRQGTVTKR</sequence>
<gene>
    <name evidence="2" type="ORF">QCA50_000648</name>
</gene>
<evidence type="ECO:0000256" key="1">
    <source>
        <dbReference type="SAM" id="Phobius"/>
    </source>
</evidence>
<name>A0AAW0GRJ7_9APHY</name>